<evidence type="ECO:0008006" key="4">
    <source>
        <dbReference type="Google" id="ProtNLM"/>
    </source>
</evidence>
<evidence type="ECO:0000256" key="1">
    <source>
        <dbReference type="SAM" id="Phobius"/>
    </source>
</evidence>
<proteinExistence type="predicted"/>
<feature type="transmembrane region" description="Helical" evidence="1">
    <location>
        <begin position="75"/>
        <end position="96"/>
    </location>
</feature>
<gene>
    <name evidence="2" type="ORF">FA13DRAFT_1986</name>
</gene>
<protein>
    <recommendedName>
        <fullName evidence="4">MARVEL domain-containing protein</fullName>
    </recommendedName>
</protein>
<evidence type="ECO:0000313" key="3">
    <source>
        <dbReference type="Proteomes" id="UP000298030"/>
    </source>
</evidence>
<accession>A0A4Y7TZ26</accession>
<dbReference type="OrthoDB" id="3364107at2759"/>
<dbReference type="AlphaFoldDB" id="A0A4Y7TZ26"/>
<keyword evidence="1" id="KW-0472">Membrane</keyword>
<evidence type="ECO:0000313" key="2">
    <source>
        <dbReference type="EMBL" id="TEB39440.1"/>
    </source>
</evidence>
<dbReference type="EMBL" id="QPFP01000001">
    <property type="protein sequence ID" value="TEB39440.1"/>
    <property type="molecule type" value="Genomic_DNA"/>
</dbReference>
<comment type="caution">
    <text evidence="2">The sequence shown here is derived from an EMBL/GenBank/DDBJ whole genome shotgun (WGS) entry which is preliminary data.</text>
</comment>
<name>A0A4Y7TZ26_COPMI</name>
<keyword evidence="1" id="KW-1133">Transmembrane helix</keyword>
<feature type="transmembrane region" description="Helical" evidence="1">
    <location>
        <begin position="7"/>
        <end position="31"/>
    </location>
</feature>
<keyword evidence="3" id="KW-1185">Reference proteome</keyword>
<feature type="transmembrane region" description="Helical" evidence="1">
    <location>
        <begin position="43"/>
        <end position="68"/>
    </location>
</feature>
<dbReference type="STRING" id="71717.A0A4Y7TZ26"/>
<sequence length="240" mass="26034">MVDVKKLLPLVRLGVFGGVCVLSLIVFALSAHIMSYTISFSRFYYTFTALSLATAILTLLSLPALYVISIKRRGAFTSYVAVEVGWCWFLWIMWVASAGNTVGFGVNFCSGGLCSEAQAIEAFSFLNWLAIMGYTITLLAFAIMMHMRGHTKVWQSEVSSFDWNAPNVRVPQQPYLQGGGIVPEKIVAGGIAPQQHFVYPQQGQYPPQNVHVGGIASPQSTGQTVFVGTPAGGVPHPPQV</sequence>
<dbReference type="Proteomes" id="UP000298030">
    <property type="component" value="Unassembled WGS sequence"/>
</dbReference>
<keyword evidence="1" id="KW-0812">Transmembrane</keyword>
<organism evidence="2 3">
    <name type="scientific">Coprinellus micaceus</name>
    <name type="common">Glistening ink-cap mushroom</name>
    <name type="synonym">Coprinus micaceus</name>
    <dbReference type="NCBI Taxonomy" id="71717"/>
    <lineage>
        <taxon>Eukaryota</taxon>
        <taxon>Fungi</taxon>
        <taxon>Dikarya</taxon>
        <taxon>Basidiomycota</taxon>
        <taxon>Agaricomycotina</taxon>
        <taxon>Agaricomycetes</taxon>
        <taxon>Agaricomycetidae</taxon>
        <taxon>Agaricales</taxon>
        <taxon>Agaricineae</taxon>
        <taxon>Psathyrellaceae</taxon>
        <taxon>Coprinellus</taxon>
    </lineage>
</organism>
<feature type="transmembrane region" description="Helical" evidence="1">
    <location>
        <begin position="125"/>
        <end position="145"/>
    </location>
</feature>
<reference evidence="2 3" key="1">
    <citation type="journal article" date="2019" name="Nat. Ecol. Evol.">
        <title>Megaphylogeny resolves global patterns of mushroom evolution.</title>
        <authorList>
            <person name="Varga T."/>
            <person name="Krizsan K."/>
            <person name="Foldi C."/>
            <person name="Dima B."/>
            <person name="Sanchez-Garcia M."/>
            <person name="Sanchez-Ramirez S."/>
            <person name="Szollosi G.J."/>
            <person name="Szarkandi J.G."/>
            <person name="Papp V."/>
            <person name="Albert L."/>
            <person name="Andreopoulos W."/>
            <person name="Angelini C."/>
            <person name="Antonin V."/>
            <person name="Barry K.W."/>
            <person name="Bougher N.L."/>
            <person name="Buchanan P."/>
            <person name="Buyck B."/>
            <person name="Bense V."/>
            <person name="Catcheside P."/>
            <person name="Chovatia M."/>
            <person name="Cooper J."/>
            <person name="Damon W."/>
            <person name="Desjardin D."/>
            <person name="Finy P."/>
            <person name="Geml J."/>
            <person name="Haridas S."/>
            <person name="Hughes K."/>
            <person name="Justo A."/>
            <person name="Karasinski D."/>
            <person name="Kautmanova I."/>
            <person name="Kiss B."/>
            <person name="Kocsube S."/>
            <person name="Kotiranta H."/>
            <person name="LaButti K.M."/>
            <person name="Lechner B.E."/>
            <person name="Liimatainen K."/>
            <person name="Lipzen A."/>
            <person name="Lukacs Z."/>
            <person name="Mihaltcheva S."/>
            <person name="Morgado L.N."/>
            <person name="Niskanen T."/>
            <person name="Noordeloos M.E."/>
            <person name="Ohm R.A."/>
            <person name="Ortiz-Santana B."/>
            <person name="Ovrebo C."/>
            <person name="Racz N."/>
            <person name="Riley R."/>
            <person name="Savchenko A."/>
            <person name="Shiryaev A."/>
            <person name="Soop K."/>
            <person name="Spirin V."/>
            <person name="Szebenyi C."/>
            <person name="Tomsovsky M."/>
            <person name="Tulloss R.E."/>
            <person name="Uehling J."/>
            <person name="Grigoriev I.V."/>
            <person name="Vagvolgyi C."/>
            <person name="Papp T."/>
            <person name="Martin F.M."/>
            <person name="Miettinen O."/>
            <person name="Hibbett D.S."/>
            <person name="Nagy L.G."/>
        </authorList>
    </citation>
    <scope>NUCLEOTIDE SEQUENCE [LARGE SCALE GENOMIC DNA]</scope>
    <source>
        <strain evidence="2 3">FP101781</strain>
    </source>
</reference>